<dbReference type="PANTHER" id="PTHR43308">
    <property type="entry name" value="OUTER MEMBRANE PROTEIN ALPHA-RELATED"/>
    <property type="match status" value="1"/>
</dbReference>
<dbReference type="InterPro" id="IPR013783">
    <property type="entry name" value="Ig-like_fold"/>
</dbReference>
<dbReference type="PROSITE" id="PS50853">
    <property type="entry name" value="FN3"/>
    <property type="match status" value="3"/>
</dbReference>
<accession>A0A3D9KEU9</accession>
<dbReference type="InterPro" id="IPR008965">
    <property type="entry name" value="CBM2/CBM3_carb-bd_dom_sf"/>
</dbReference>
<dbReference type="SUPFAM" id="SSF49384">
    <property type="entry name" value="Carbohydrate-binding domain"/>
    <property type="match status" value="2"/>
</dbReference>
<dbReference type="Pfam" id="PF00041">
    <property type="entry name" value="fn3"/>
    <property type="match status" value="3"/>
</dbReference>
<dbReference type="Pfam" id="PF00395">
    <property type="entry name" value="SLH"/>
    <property type="match status" value="3"/>
</dbReference>
<dbReference type="Gene3D" id="2.60.40.680">
    <property type="match status" value="2"/>
</dbReference>
<dbReference type="InterPro" id="IPR051465">
    <property type="entry name" value="Cell_Envelope_Struct_Comp"/>
</dbReference>
<feature type="domain" description="Fibronectin type-III" evidence="2">
    <location>
        <begin position="521"/>
        <end position="612"/>
    </location>
</feature>
<protein>
    <submittedName>
        <fullName evidence="4">Fibronectin type III domain protein</fullName>
    </submittedName>
</protein>
<dbReference type="PROSITE" id="PS51272">
    <property type="entry name" value="SLH"/>
    <property type="match status" value="3"/>
</dbReference>
<dbReference type="EMBL" id="QRDZ01000005">
    <property type="protein sequence ID" value="RED85025.1"/>
    <property type="molecule type" value="Genomic_DNA"/>
</dbReference>
<dbReference type="RefSeq" id="WP_116060045.1">
    <property type="nucleotide sequence ID" value="NZ_QRDZ01000005.1"/>
</dbReference>
<dbReference type="SMART" id="SM00060">
    <property type="entry name" value="FN3"/>
    <property type="match status" value="3"/>
</dbReference>
<dbReference type="GO" id="GO:0030246">
    <property type="term" value="F:carbohydrate binding"/>
    <property type="evidence" value="ECO:0007669"/>
    <property type="project" value="InterPro"/>
</dbReference>
<evidence type="ECO:0000256" key="1">
    <source>
        <dbReference type="SAM" id="MobiDB-lite"/>
    </source>
</evidence>
<dbReference type="InterPro" id="IPR036116">
    <property type="entry name" value="FN3_sf"/>
</dbReference>
<dbReference type="SUPFAM" id="SSF49265">
    <property type="entry name" value="Fibronectin type III"/>
    <property type="match status" value="2"/>
</dbReference>
<dbReference type="Gene3D" id="2.60.40.10">
    <property type="entry name" value="Immunoglobulins"/>
    <property type="match status" value="3"/>
</dbReference>
<feature type="domain" description="SLH" evidence="3">
    <location>
        <begin position="962"/>
        <end position="1025"/>
    </location>
</feature>
<organism evidence="4 5">
    <name type="scientific">Cohnella phaseoli</name>
    <dbReference type="NCBI Taxonomy" id="456490"/>
    <lineage>
        <taxon>Bacteria</taxon>
        <taxon>Bacillati</taxon>
        <taxon>Bacillota</taxon>
        <taxon>Bacilli</taxon>
        <taxon>Bacillales</taxon>
        <taxon>Paenibacillaceae</taxon>
        <taxon>Cohnella</taxon>
    </lineage>
</organism>
<gene>
    <name evidence="4" type="ORF">DFP98_10529</name>
</gene>
<evidence type="ECO:0000313" key="5">
    <source>
        <dbReference type="Proteomes" id="UP000256977"/>
    </source>
</evidence>
<evidence type="ECO:0000259" key="2">
    <source>
        <dbReference type="PROSITE" id="PS50853"/>
    </source>
</evidence>
<keyword evidence="5" id="KW-1185">Reference proteome</keyword>
<dbReference type="CDD" id="cd00063">
    <property type="entry name" value="FN3"/>
    <property type="match status" value="3"/>
</dbReference>
<sequence>MNYTYRNSHLTGMRRKFNAVLALLLILVLVLPSLPGASAASDPAPASIRIGTAAGAPGDYVDVPIFFDDNGSGLYVYRSDITVAYDPQVLEPATGDEARISGFVTNVDADAELTVDASTSGNLKLGLLLSDFIDESGELITLRFKVKDGAASGDSILSLVTAQLYEDTDPIDAAMVNGKITVAAAGQAEIEIGSGYVRAGEAASVSVPVRALSLDKAVASYGMRIKFDPSVMSVEEIIGQDTVSNYDNTDGWLIVAWVDLTGGDASIPASTEAQTLFTIKFAVSQNADSGEYPLTVEQPSDVRQLTFTDLDVVEMNKTITAGKIAIVVAPEAPTAVTANPGDGKIRLEWPAVPLAETYKVFRYEGSAAPSDPADWVEIAGNVETNRYTAEGLTNGTHYVFAVKAVNLAGESDLSPASEAVAPQPVPGAPENFSATPGDGTAVISFAKPTGSNGAPVAKYRVEAVLNNVVVASKEVPTNSENVYSASFDGLNNGETYTIRIYAVSLVGDSEPLIGTVRPVAKPLAPTIVTVVPGNKQVEVKFSAPANAAQAPVASYIVTASPGEQSVTVSGDLLSAVVSGLTNGTSYTFTVVAQNAAGTSDPSAPSEAAVPKAPSTGSGGGGGSTPQGERITLDVNDGSGKGGVVASATIERTTRSDGGKKDEVTLTGTQAAQAVKQLKEAGSSAAKIIIPDAKDEVSELNVRLPVDATKPFAEQGIAMQIWTDNAGMIIPSGSLKDLKEEVYFHIVPIKAADERKRVEQRLKGEPLLLQLASADGLQLVGRPMTIETNMSSREVTLVLPVKGELSQEELRNLSVFIEHSDGTKEVVKGELVAYNGSSTQGIQFTITKFSTFSIVKANILSHTAYIEGYSDGTFRPDQPVRRAEMAALLTRALPGSAGASSNAAYIDLPNAAWAKQAITQATARGYMQGAANGKFMPEKFITRAEMAAIVDRLLRSGQKTANPNSAKFKDATGHWASEAIDRVSAVGVMTGSGNGLFRPNDSLTRAEAVVILNRVLDRGPLANTEAKWKDVPENHWAFGHIQEASLEHRYTRSANGGETAIGQ</sequence>
<comment type="caution">
    <text evidence="4">The sequence shown here is derived from an EMBL/GenBank/DDBJ whole genome shotgun (WGS) entry which is preliminary data.</text>
</comment>
<evidence type="ECO:0000313" key="4">
    <source>
        <dbReference type="EMBL" id="RED85025.1"/>
    </source>
</evidence>
<dbReference type="CDD" id="cd08548">
    <property type="entry name" value="Type_I_cohesin_like"/>
    <property type="match status" value="2"/>
</dbReference>
<feature type="domain" description="Fibronectin type-III" evidence="2">
    <location>
        <begin position="425"/>
        <end position="519"/>
    </location>
</feature>
<dbReference type="Proteomes" id="UP000256977">
    <property type="component" value="Unassembled WGS sequence"/>
</dbReference>
<feature type="domain" description="Fibronectin type-III" evidence="2">
    <location>
        <begin position="329"/>
        <end position="424"/>
    </location>
</feature>
<feature type="domain" description="SLH" evidence="3">
    <location>
        <begin position="839"/>
        <end position="899"/>
    </location>
</feature>
<dbReference type="Pfam" id="PF00963">
    <property type="entry name" value="Cohesin"/>
    <property type="match status" value="2"/>
</dbReference>
<reference evidence="4 5" key="1">
    <citation type="submission" date="2018-07" db="EMBL/GenBank/DDBJ databases">
        <title>Genomic Encyclopedia of Type Strains, Phase III (KMG-III): the genomes of soil and plant-associated and newly described type strains.</title>
        <authorList>
            <person name="Whitman W."/>
        </authorList>
    </citation>
    <scope>NUCLEOTIDE SEQUENCE [LARGE SCALE GENOMIC DNA]</scope>
    <source>
        <strain evidence="4 5">CECT 7287</strain>
    </source>
</reference>
<dbReference type="InterPro" id="IPR002102">
    <property type="entry name" value="Cohesin_dom"/>
</dbReference>
<feature type="domain" description="SLH" evidence="3">
    <location>
        <begin position="900"/>
        <end position="961"/>
    </location>
</feature>
<feature type="region of interest" description="Disordered" evidence="1">
    <location>
        <begin position="596"/>
        <end position="642"/>
    </location>
</feature>
<evidence type="ECO:0000259" key="3">
    <source>
        <dbReference type="PROSITE" id="PS51272"/>
    </source>
</evidence>
<proteinExistence type="predicted"/>
<dbReference type="AlphaFoldDB" id="A0A3D9KEU9"/>
<dbReference type="InterPro" id="IPR003961">
    <property type="entry name" value="FN3_dom"/>
</dbReference>
<dbReference type="GO" id="GO:0000272">
    <property type="term" value="P:polysaccharide catabolic process"/>
    <property type="evidence" value="ECO:0007669"/>
    <property type="project" value="InterPro"/>
</dbReference>
<name>A0A3D9KEU9_9BACL</name>
<dbReference type="InterPro" id="IPR001119">
    <property type="entry name" value="SLH_dom"/>
</dbReference>
<dbReference type="OrthoDB" id="9807519at2"/>